<protein>
    <submittedName>
        <fullName evidence="2">Transcription factor WhiB</fullName>
    </submittedName>
</protein>
<feature type="domain" description="4Fe-4S Wbl-type" evidence="1">
    <location>
        <begin position="17"/>
        <end position="88"/>
    </location>
</feature>
<evidence type="ECO:0000313" key="2">
    <source>
        <dbReference type="EMBL" id="SNY72778.1"/>
    </source>
</evidence>
<dbReference type="Proteomes" id="UP000219612">
    <property type="component" value="Unassembled WGS sequence"/>
</dbReference>
<dbReference type="RefSeq" id="WP_143235463.1">
    <property type="nucleotide sequence ID" value="NZ_OBDY01000044.1"/>
</dbReference>
<dbReference type="OrthoDB" id="3403192at2"/>
<dbReference type="EMBL" id="OBDY01000044">
    <property type="protein sequence ID" value="SNY72778.1"/>
    <property type="molecule type" value="Genomic_DNA"/>
</dbReference>
<dbReference type="AlphaFoldDB" id="A0A285KJJ5"/>
<dbReference type="PROSITE" id="PS51674">
    <property type="entry name" value="4FE4S_WBL"/>
    <property type="match status" value="1"/>
</dbReference>
<keyword evidence="3" id="KW-1185">Reference proteome</keyword>
<dbReference type="InterPro" id="IPR034768">
    <property type="entry name" value="4FE4S_WBL"/>
</dbReference>
<dbReference type="Pfam" id="PF02467">
    <property type="entry name" value="Whib"/>
    <property type="match status" value="1"/>
</dbReference>
<evidence type="ECO:0000313" key="3">
    <source>
        <dbReference type="Proteomes" id="UP000219612"/>
    </source>
</evidence>
<name>A0A285KJJ5_9ACTN</name>
<sequence>MARQVRELAGLVYEFGKCRSYVFEPDGGDPWFPGTEVPEDLEAQAGKACAGCPVIAECLEMTLQLEAELPRQHVVGIFGATPGHQRLRMLDVRRAQREDEQALVEAGGGAR</sequence>
<proteinExistence type="predicted"/>
<reference evidence="2 3" key="1">
    <citation type="submission" date="2017-09" db="EMBL/GenBank/DDBJ databases">
        <authorList>
            <person name="Ehlers B."/>
            <person name="Leendertz F.H."/>
        </authorList>
    </citation>
    <scope>NUCLEOTIDE SEQUENCE [LARGE SCALE GENOMIC DNA]</scope>
    <source>
        <strain evidence="2 3">CGMCC 4.6857</strain>
    </source>
</reference>
<organism evidence="2 3">
    <name type="scientific">Paractinoplanes atraurantiacus</name>
    <dbReference type="NCBI Taxonomy" id="1036182"/>
    <lineage>
        <taxon>Bacteria</taxon>
        <taxon>Bacillati</taxon>
        <taxon>Actinomycetota</taxon>
        <taxon>Actinomycetes</taxon>
        <taxon>Micromonosporales</taxon>
        <taxon>Micromonosporaceae</taxon>
        <taxon>Paractinoplanes</taxon>
    </lineage>
</organism>
<gene>
    <name evidence="2" type="ORF">SAMN05421748_14412</name>
</gene>
<evidence type="ECO:0000259" key="1">
    <source>
        <dbReference type="PROSITE" id="PS51674"/>
    </source>
</evidence>
<accession>A0A285KJJ5</accession>